<proteinExistence type="predicted"/>
<dbReference type="InterPro" id="IPR001965">
    <property type="entry name" value="Znf_PHD"/>
</dbReference>
<dbReference type="PROSITE" id="PS50016">
    <property type="entry name" value="ZF_PHD_2"/>
    <property type="match status" value="1"/>
</dbReference>
<dbReference type="PROSITE" id="PS00518">
    <property type="entry name" value="ZF_RING_1"/>
    <property type="match status" value="1"/>
</dbReference>
<evidence type="ECO:0000259" key="7">
    <source>
        <dbReference type="PROSITE" id="PS50089"/>
    </source>
</evidence>
<keyword evidence="2 4" id="KW-0863">Zinc-finger</keyword>
<dbReference type="PANTHER" id="PTHR15315:SF26">
    <property type="entry name" value="E3 UBIQUITIN-PROTEIN LIGASE NRDP1"/>
    <property type="match status" value="1"/>
</dbReference>
<dbReference type="InterPro" id="IPR019787">
    <property type="entry name" value="Znf_PHD-finger"/>
</dbReference>
<dbReference type="Proteomes" id="UP001630127">
    <property type="component" value="Unassembled WGS sequence"/>
</dbReference>
<dbReference type="SMART" id="SM00184">
    <property type="entry name" value="RING"/>
    <property type="match status" value="1"/>
</dbReference>
<dbReference type="SMART" id="SM00249">
    <property type="entry name" value="PHD"/>
    <property type="match status" value="1"/>
</dbReference>
<dbReference type="SUPFAM" id="SSF57850">
    <property type="entry name" value="RING/U-box"/>
    <property type="match status" value="1"/>
</dbReference>
<evidence type="ECO:0000256" key="5">
    <source>
        <dbReference type="SAM" id="MobiDB-lite"/>
    </source>
</evidence>
<dbReference type="GO" id="GO:0008270">
    <property type="term" value="F:zinc ion binding"/>
    <property type="evidence" value="ECO:0007669"/>
    <property type="project" value="UniProtKB-KW"/>
</dbReference>
<evidence type="ECO:0000313" key="8">
    <source>
        <dbReference type="EMBL" id="KAL3499212.1"/>
    </source>
</evidence>
<dbReference type="EMBL" id="JBJUIK010000016">
    <property type="protein sequence ID" value="KAL3499212.1"/>
    <property type="molecule type" value="Genomic_DNA"/>
</dbReference>
<feature type="region of interest" description="Disordered" evidence="5">
    <location>
        <begin position="975"/>
        <end position="994"/>
    </location>
</feature>
<accession>A0ABD2XUW3</accession>
<feature type="domain" description="PHD-type" evidence="6">
    <location>
        <begin position="99"/>
        <end position="219"/>
    </location>
</feature>
<feature type="compositionally biased region" description="Polar residues" evidence="5">
    <location>
        <begin position="1135"/>
        <end position="1153"/>
    </location>
</feature>
<name>A0ABD2XUW3_9GENT</name>
<evidence type="ECO:0000259" key="6">
    <source>
        <dbReference type="PROSITE" id="PS50016"/>
    </source>
</evidence>
<evidence type="ECO:0000256" key="1">
    <source>
        <dbReference type="ARBA" id="ARBA00022723"/>
    </source>
</evidence>
<evidence type="ECO:0000256" key="3">
    <source>
        <dbReference type="ARBA" id="ARBA00022833"/>
    </source>
</evidence>
<dbReference type="InterPro" id="IPR017907">
    <property type="entry name" value="Znf_RING_CS"/>
</dbReference>
<dbReference type="InterPro" id="IPR013083">
    <property type="entry name" value="Znf_RING/FYVE/PHD"/>
</dbReference>
<dbReference type="PROSITE" id="PS50089">
    <property type="entry name" value="ZF_RING_2"/>
    <property type="match status" value="1"/>
</dbReference>
<dbReference type="InterPro" id="IPR001841">
    <property type="entry name" value="Znf_RING"/>
</dbReference>
<evidence type="ECO:0000256" key="4">
    <source>
        <dbReference type="PROSITE-ProRule" id="PRU00175"/>
    </source>
</evidence>
<feature type="compositionally biased region" description="Polar residues" evidence="5">
    <location>
        <begin position="1099"/>
        <end position="1109"/>
    </location>
</feature>
<feature type="region of interest" description="Disordered" evidence="5">
    <location>
        <begin position="556"/>
        <end position="575"/>
    </location>
</feature>
<reference evidence="8 9" key="1">
    <citation type="submission" date="2024-11" db="EMBL/GenBank/DDBJ databases">
        <title>A near-complete genome assembly of Cinchona calisaya.</title>
        <authorList>
            <person name="Lian D.C."/>
            <person name="Zhao X.W."/>
            <person name="Wei L."/>
        </authorList>
    </citation>
    <scope>NUCLEOTIDE SEQUENCE [LARGE SCALE GENOMIC DNA]</scope>
    <source>
        <tissue evidence="8">Nenye</tissue>
    </source>
</reference>
<dbReference type="InterPro" id="IPR018957">
    <property type="entry name" value="Znf_C3HC4_RING-type"/>
</dbReference>
<feature type="region of interest" description="Disordered" evidence="5">
    <location>
        <begin position="793"/>
        <end position="843"/>
    </location>
</feature>
<feature type="region of interest" description="Disordered" evidence="5">
    <location>
        <begin position="1099"/>
        <end position="1156"/>
    </location>
</feature>
<organism evidence="8 9">
    <name type="scientific">Cinchona calisaya</name>
    <dbReference type="NCBI Taxonomy" id="153742"/>
    <lineage>
        <taxon>Eukaryota</taxon>
        <taxon>Viridiplantae</taxon>
        <taxon>Streptophyta</taxon>
        <taxon>Embryophyta</taxon>
        <taxon>Tracheophyta</taxon>
        <taxon>Spermatophyta</taxon>
        <taxon>Magnoliopsida</taxon>
        <taxon>eudicotyledons</taxon>
        <taxon>Gunneridae</taxon>
        <taxon>Pentapetalae</taxon>
        <taxon>asterids</taxon>
        <taxon>lamiids</taxon>
        <taxon>Gentianales</taxon>
        <taxon>Rubiaceae</taxon>
        <taxon>Cinchonoideae</taxon>
        <taxon>Cinchoneae</taxon>
        <taxon>Cinchona</taxon>
    </lineage>
</organism>
<evidence type="ECO:0000256" key="2">
    <source>
        <dbReference type="ARBA" id="ARBA00022771"/>
    </source>
</evidence>
<dbReference type="Pfam" id="PF00628">
    <property type="entry name" value="PHD"/>
    <property type="match status" value="1"/>
</dbReference>
<dbReference type="InterPro" id="IPR011011">
    <property type="entry name" value="Znf_FYVE_PHD"/>
</dbReference>
<keyword evidence="9" id="KW-1185">Reference proteome</keyword>
<feature type="domain" description="RING-type" evidence="7">
    <location>
        <begin position="67"/>
        <end position="106"/>
    </location>
</feature>
<feature type="compositionally biased region" description="Polar residues" evidence="5">
    <location>
        <begin position="1227"/>
        <end position="1239"/>
    </location>
</feature>
<dbReference type="SUPFAM" id="SSF57903">
    <property type="entry name" value="FYVE/PHD zinc finger"/>
    <property type="match status" value="1"/>
</dbReference>
<gene>
    <name evidence="8" type="ORF">ACH5RR_038305</name>
</gene>
<keyword evidence="1" id="KW-0479">Metal-binding</keyword>
<feature type="compositionally biased region" description="Basic and acidic residues" evidence="5">
    <location>
        <begin position="1243"/>
        <end position="1262"/>
    </location>
</feature>
<dbReference type="PANTHER" id="PTHR15315">
    <property type="entry name" value="RING FINGER PROTEIN 41, 151"/>
    <property type="match status" value="1"/>
</dbReference>
<comment type="caution">
    <text evidence="8">The sequence shown here is derived from an EMBL/GenBank/DDBJ whole genome shotgun (WGS) entry which is preliminary data.</text>
</comment>
<dbReference type="Pfam" id="PF00097">
    <property type="entry name" value="zf-C3HC4"/>
    <property type="match status" value="1"/>
</dbReference>
<keyword evidence="3" id="KW-0862">Zinc</keyword>
<evidence type="ECO:0000313" key="9">
    <source>
        <dbReference type="Proteomes" id="UP001630127"/>
    </source>
</evidence>
<dbReference type="Gene3D" id="3.30.40.10">
    <property type="entry name" value="Zinc/RING finger domain, C3HC4 (zinc finger)"/>
    <property type="match status" value="2"/>
</dbReference>
<protein>
    <submittedName>
        <fullName evidence="8">Uncharacterized protein</fullName>
    </submittedName>
</protein>
<sequence length="1343" mass="148059">MDKGLAKQNAAKSDYRINRKITGTTGKALGFFEAMDLELVTEGTSEDESYRIDENNEECPDFEGERCGLCMDIVIDRGVLDCCQHWFCFTCIDNWATITNLCPLCQNEFQLITCVPVYDTIGSNKNDEDSYPRDDDWCIEGENNTLSFPSYYIDENAVICLDGDGCKIRSSYTTVDADTNLDTSIACDSCDIWYHAFCVGFDPEGACENSWLCPRCIADQVPKKLDDVPVSTLSNQHGAENFRSGGAGEAVFSGEVSVSVADAGETAVVVSFVEGNQRTEEPGGEHSTLDLTTNTKVDTFLSSNIALDSQSGDVSSERLSLGPNSESEKLKLSLSQNICFSSPLPSSLLSDLNFKADNEGTGEPKLIDRLGNSSTKSSSKFLDDKLLESGLDLHLGLSVNASSAVDMINDRSTGDQVLGFVNQKSSFGHLLRANEMTTDEEELLSVGRTISDKDDNISLVTDAKRKHRDTSLDDGESKAELTKVSLKKVKVEAVEGTSQLIPLKDQNMLSDSDDSKKFSSRTNIENGELTCALERKNASDVIMDIVQETGCRRSKQLARANSTNTSSRERAKSDNAAGLRVKKIMRRTDDDADSSVLVQKLRKEIREAVRNKSSKEIGENLFDSKLLAAFRAAVSGPVTETKKPPLDLKAKKALLQKGKVRENLTKKIYGIGGRRRRAWTRDCEVEFWKHRCSKISMPEKIQTLKSVLDLLRNDTGNTGMKHCKEGEASSILSRLYLADTSIFPRKDDIRPVSALKGDAIPEKNKEQNAPQKLEINPWKDDVSTRAVVSPMLDRNGIKKDVSGPKAEAASTKSCPSKPTERPSASRLGGSKIASQQEIAGITESTKSDKRKWALEVLARKAAVTATNGLHEKEEDIVMLKGNFLLLAQLPKDMRPILAPIRHNKIPTAVRQVQLYRLVEHFLRKANLPVMRRTAETELAVADAINIEKEVADRSNSKLVYVNLCSQELSRRSDNISLRRDAETSPPRTSGVYTDGAEVTNESISSIEVNEALKTAGLLSDTPPNSPSKPPEEIKEEAGFLNKNEHDGPDNVFEMDSQPELDIYGDFDYDLEDDDFIGASALNVSKLQPEESKMKVLFSTFNPDTSNGSQDIPDHEGSAGTEPTTASSGHECPTDAGNSTIDNSANDNQTQNTRVVEEYGDLSLAECEELYGPDKEPLIKKFPETALIKPYELRADKEIGIGNGCHGSSEMAKTSESKRENLAVGEVDQSTVVSANSPSHSQKTQKEQRKEKKSTPDSNKQSDIHNFVSKKVEAYIKEHIRPLCKSGVIRVEQYRWAVGKTTEKVMKYHSKEKNANFLIKEGEKVKKLAEQYVEAAQQQTAQAQ</sequence>
<feature type="region of interest" description="Disordered" evidence="5">
    <location>
        <begin position="1198"/>
        <end position="1264"/>
    </location>
</feature>